<name>A0ABV1XQD3_9ACTN</name>
<comment type="caution">
    <text evidence="2">The sequence shown here is derived from an EMBL/GenBank/DDBJ whole genome shotgun (WGS) entry which is preliminary data.</text>
</comment>
<evidence type="ECO:0000313" key="2">
    <source>
        <dbReference type="EMBL" id="MER7373813.1"/>
    </source>
</evidence>
<reference evidence="2 3" key="1">
    <citation type="submission" date="2024-06" db="EMBL/GenBank/DDBJ databases">
        <title>The Natural Products Discovery Center: Release of the First 8490 Sequenced Strains for Exploring Actinobacteria Biosynthetic Diversity.</title>
        <authorList>
            <person name="Kalkreuter E."/>
            <person name="Kautsar S.A."/>
            <person name="Yang D."/>
            <person name="Bader C.D."/>
            <person name="Teijaro C.N."/>
            <person name="Fluegel L."/>
            <person name="Davis C.M."/>
            <person name="Simpson J.R."/>
            <person name="Lauterbach L."/>
            <person name="Steele A.D."/>
            <person name="Gui C."/>
            <person name="Meng S."/>
            <person name="Li G."/>
            <person name="Viehrig K."/>
            <person name="Ye F."/>
            <person name="Su P."/>
            <person name="Kiefer A.F."/>
            <person name="Nichols A."/>
            <person name="Cepeda A.J."/>
            <person name="Yan W."/>
            <person name="Fan B."/>
            <person name="Jiang Y."/>
            <person name="Adhikari A."/>
            <person name="Zheng C.-J."/>
            <person name="Schuster L."/>
            <person name="Cowan T.M."/>
            <person name="Smanski M.J."/>
            <person name="Chevrette M.G."/>
            <person name="De Carvalho L.P.S."/>
            <person name="Shen B."/>
        </authorList>
    </citation>
    <scope>NUCLEOTIDE SEQUENCE [LARGE SCALE GENOMIC DNA]</scope>
    <source>
        <strain evidence="2 3">NPDC000155</strain>
    </source>
</reference>
<evidence type="ECO:0000259" key="1">
    <source>
        <dbReference type="Pfam" id="PF12770"/>
    </source>
</evidence>
<dbReference type="RefSeq" id="WP_190068183.1">
    <property type="nucleotide sequence ID" value="NZ_BNBM01000001.1"/>
</dbReference>
<dbReference type="Proteomes" id="UP001486207">
    <property type="component" value="Unassembled WGS sequence"/>
</dbReference>
<accession>A0ABV1XQD3</accession>
<feature type="domain" description="CHAT" evidence="1">
    <location>
        <begin position="340"/>
        <end position="633"/>
    </location>
</feature>
<evidence type="ECO:0000313" key="3">
    <source>
        <dbReference type="Proteomes" id="UP001486207"/>
    </source>
</evidence>
<protein>
    <submittedName>
        <fullName evidence="2">CHAT domain-containing protein</fullName>
    </submittedName>
</protein>
<gene>
    <name evidence="2" type="ORF">ABT384_14275</name>
</gene>
<dbReference type="Pfam" id="PF12770">
    <property type="entry name" value="CHAT"/>
    <property type="match status" value="1"/>
</dbReference>
<dbReference type="EMBL" id="JBEPFB010000005">
    <property type="protein sequence ID" value="MER7373813.1"/>
    <property type="molecule type" value="Genomic_DNA"/>
</dbReference>
<proteinExistence type="predicted"/>
<organism evidence="2 3">
    <name type="scientific">Streptomyces lanatus</name>
    <dbReference type="NCBI Taxonomy" id="66900"/>
    <lineage>
        <taxon>Bacteria</taxon>
        <taxon>Bacillati</taxon>
        <taxon>Actinomycetota</taxon>
        <taxon>Actinomycetes</taxon>
        <taxon>Kitasatosporales</taxon>
        <taxon>Streptomycetaceae</taxon>
        <taxon>Streptomyces</taxon>
    </lineage>
</organism>
<dbReference type="InterPro" id="IPR024983">
    <property type="entry name" value="CHAT_dom"/>
</dbReference>
<sequence>MGVAAAARHVHGHHRGGERGRVVDLARDALSAVYDADVLRPRTWRRLGAVLNRRYGHRRDPDDLREALRCFRRAADLPVATPQERMLSCASWGAAAVSLGDHALAAEGFGRAVLQLPQLAWHGLPTAACANHLAEWPGLAPLAATCHIRAGAPERAVEILEQGRTIIQNQSLHLRGDLSELADREPALAAALSRVREQLDAQGFATGADSEEMPGESLLSPLGRERLARQRAALCREWDDLVAEVRRLDGFAYFLAPVPYDDLRAAAAQGPVVVVNVSELACHALVIRDADAPVEVVELPDVSHAEVARQAQALVSVLLARREPDRPFLRREADRHAVHDVLEWLWQRIAEPVLDRLGFDGHAGGPLPRLWWCPSGLLTLLPLHAAGRYPRHRTASPSERPAAGSGCVPGRVVPSYTSTLTALLRARERDADATGFGGLPAVAMPETPGSPALPGVRREYEELRAAFPPGAPVDALFGPEATREAVRRALHDRPWVHFACHAEQDLMDPARSALALYDARLTVADLLELDLPHAELACLSACETAAGTVRLPDEVMHLASAMQLTGYRHVIATMWGIHDGSAPDLAARFYAELTRTGRPDAMGAARALHTAVAGQRAHDPTDPLRWAAHLHVGP</sequence>
<keyword evidence="3" id="KW-1185">Reference proteome</keyword>